<dbReference type="Proteomes" id="UP000182089">
    <property type="component" value="Unassembled WGS sequence"/>
</dbReference>
<evidence type="ECO:0008006" key="3">
    <source>
        <dbReference type="Google" id="ProtNLM"/>
    </source>
</evidence>
<dbReference type="Pfam" id="PF16110">
    <property type="entry name" value="DUF4828"/>
    <property type="match status" value="1"/>
</dbReference>
<dbReference type="EMBL" id="FOCC01000007">
    <property type="protein sequence ID" value="SEM72486.1"/>
    <property type="molecule type" value="Genomic_DNA"/>
</dbReference>
<comment type="caution">
    <text evidence="1">The sequence shown here is derived from an EMBL/GenBank/DDBJ whole genome shotgun (WGS) entry which is preliminary data.</text>
</comment>
<dbReference type="InterPro" id="IPR032254">
    <property type="entry name" value="DUF4828"/>
</dbReference>
<proteinExistence type="predicted"/>
<evidence type="ECO:0000313" key="2">
    <source>
        <dbReference type="Proteomes" id="UP000182089"/>
    </source>
</evidence>
<name>A0ABY1AC21_9LACO</name>
<protein>
    <recommendedName>
        <fullName evidence="3">DUF4828 domain-containing protein</fullName>
    </recommendedName>
</protein>
<accession>A0ABY1AC21</accession>
<organism evidence="1 2">
    <name type="scientific">Ligilactobacillus ruminis</name>
    <dbReference type="NCBI Taxonomy" id="1623"/>
    <lineage>
        <taxon>Bacteria</taxon>
        <taxon>Bacillati</taxon>
        <taxon>Bacillota</taxon>
        <taxon>Bacilli</taxon>
        <taxon>Lactobacillales</taxon>
        <taxon>Lactobacillaceae</taxon>
        <taxon>Ligilactobacillus</taxon>
    </lineage>
</organism>
<evidence type="ECO:0000313" key="1">
    <source>
        <dbReference type="EMBL" id="SEM72486.1"/>
    </source>
</evidence>
<sequence length="124" mass="14597">MTDKSLINKLGRSIINNISHKFHKQKMKQLKTALPLIYAGTWLFIDDLSRKKHKLEITVDLRILIDKHELPGKVEQLDEHNLIFLDNYGYHLKVTAQDYHPVTVFDEADNRSYNLSEYYKNGKI</sequence>
<reference evidence="1 2" key="1">
    <citation type="submission" date="2016-10" db="EMBL/GenBank/DDBJ databases">
        <authorList>
            <person name="Varghese N."/>
            <person name="Submissions S."/>
        </authorList>
    </citation>
    <scope>NUCLEOTIDE SEQUENCE [LARGE SCALE GENOMIC DNA]</scope>
    <source>
        <strain evidence="1 2">WC1T17</strain>
    </source>
</reference>
<gene>
    <name evidence="1" type="ORF">SAMN05216431_107102</name>
</gene>